<keyword evidence="3 8" id="KW-1134">Transmembrane beta strand</keyword>
<accession>A0A7W6DHY5</accession>
<keyword evidence="13" id="KW-0675">Receptor</keyword>
<dbReference type="Proteomes" id="UP000552757">
    <property type="component" value="Unassembled WGS sequence"/>
</dbReference>
<feature type="chain" id="PRO_5031234066" evidence="10">
    <location>
        <begin position="28"/>
        <end position="1006"/>
    </location>
</feature>
<dbReference type="Gene3D" id="2.170.130.10">
    <property type="entry name" value="TonB-dependent receptor, plug domain"/>
    <property type="match status" value="1"/>
</dbReference>
<evidence type="ECO:0000256" key="1">
    <source>
        <dbReference type="ARBA" id="ARBA00004571"/>
    </source>
</evidence>
<evidence type="ECO:0000256" key="7">
    <source>
        <dbReference type="ARBA" id="ARBA00023237"/>
    </source>
</evidence>
<dbReference type="InterPro" id="IPR012910">
    <property type="entry name" value="Plug_dom"/>
</dbReference>
<dbReference type="InterPro" id="IPR039426">
    <property type="entry name" value="TonB-dep_rcpt-like"/>
</dbReference>
<dbReference type="Pfam" id="PF07715">
    <property type="entry name" value="Plug"/>
    <property type="match status" value="1"/>
</dbReference>
<evidence type="ECO:0000256" key="6">
    <source>
        <dbReference type="ARBA" id="ARBA00023136"/>
    </source>
</evidence>
<comment type="caution">
    <text evidence="13">The sequence shown here is derived from an EMBL/GenBank/DDBJ whole genome shotgun (WGS) entry which is preliminary data.</text>
</comment>
<evidence type="ECO:0000256" key="5">
    <source>
        <dbReference type="ARBA" id="ARBA00023077"/>
    </source>
</evidence>
<keyword evidence="10" id="KW-0732">Signal</keyword>
<evidence type="ECO:0000256" key="10">
    <source>
        <dbReference type="SAM" id="SignalP"/>
    </source>
</evidence>
<evidence type="ECO:0000256" key="8">
    <source>
        <dbReference type="PROSITE-ProRule" id="PRU01360"/>
    </source>
</evidence>
<keyword evidence="7 8" id="KW-0998">Cell outer membrane</keyword>
<dbReference type="PROSITE" id="PS52016">
    <property type="entry name" value="TONB_DEPENDENT_REC_3"/>
    <property type="match status" value="1"/>
</dbReference>
<dbReference type="Gene3D" id="2.40.170.20">
    <property type="entry name" value="TonB-dependent receptor, beta-barrel domain"/>
    <property type="match status" value="1"/>
</dbReference>
<sequence length="1006" mass="105854">MKTFSKRALLRAGVAPAILGASLIASAATAQDTPQGADASESEAIIVTGSRIVSPNATSVAPVQVIGAAQIENSGVPNLQDILLKNPTFGAPTFSRTNTGFATSGAGAATVDLRNLGIDRTLVLINGRRVVSGIPGSPAVDLNTIPAQFIERVDVVTGGTSAVYGSDAVAGVVNIIYKSDFQGVEVGGQYGLTSRGDGAEKQLNMTLGGNFGDNRGNVMLYLGYTKQERIFTKDRSTEAGSMAIDEESLGAAVTGADEDLFTPIRPFYSGFNPRGRYYSDNYVWTYDRNTGALRPCASTNGSTNPSAVAACGLAPGSTIGPDGFNRSDFRVFAVPVERYLAAFKGNYEVSDSANFFMEGTYASTSSATNIEPFPFDSTYITETGQVPIETLVGGTVVRNPFVPTAIFNDASDTDGDGLRDIFFDKRLADLGPRTSKVDRDTFRLVVGVNGSIGGTWRYEASYVFGQTKEAQSGTGQVNVLNFRNALNAIVDTTDLNGNGNTTEIICADATARAQGCVPANIFGANSLAPAAAYLAAPSSLTTKIQQSVASAGVTGELFSLGLGADPISIAAGAEYRREFSSSEFDALTQAGLNAGNALPPTKGRFHVWEGYVEAIVPILADQPFFKTLNARGAIRVSKYSTVGKTFSYNYGLEWAPVEDIRFRATRAQSTRAPNISELYSPLLQDFPSGLQDPCAGITASGGGALGDNCRAAPGVLANIAANGAFTVSQADLQGITSYAGGNLNLGEEKGKSWTVGVVINPRSIDALRNLTLSVDWFDIKVTDAIVSTPLQFILDQCYGQGEQDFCDFIVRRATPEGANSAGSLDEVNSGASNSGGLRTSGIDVSLAYQQNLDSWGLAGTLGLNVAYTHLLKGYVIPLPGSDKDYFAGEVGASKDRFTANLNYAIGSLGVTFTGTYIGKASLDDQLTGAKPGTNKFYEVGSQFYLDTQVRYSVGDNYEFYVGADNLLDNKAPFIPGTLGGDAGISTLSGVYDVIGRKFYAGAKLKF</sequence>
<keyword evidence="5 9" id="KW-0798">TonB box</keyword>
<proteinExistence type="inferred from homology"/>
<dbReference type="PANTHER" id="PTHR47234:SF2">
    <property type="entry name" value="TONB-DEPENDENT RECEPTOR"/>
    <property type="match status" value="1"/>
</dbReference>
<keyword evidence="6 8" id="KW-0472">Membrane</keyword>
<dbReference type="SUPFAM" id="SSF56935">
    <property type="entry name" value="Porins"/>
    <property type="match status" value="1"/>
</dbReference>
<dbReference type="GO" id="GO:0009279">
    <property type="term" value="C:cell outer membrane"/>
    <property type="evidence" value="ECO:0007669"/>
    <property type="project" value="UniProtKB-SubCell"/>
</dbReference>
<dbReference type="Pfam" id="PF00593">
    <property type="entry name" value="TonB_dep_Rec_b-barrel"/>
    <property type="match status" value="1"/>
</dbReference>
<dbReference type="AlphaFoldDB" id="A0A7W6DHY5"/>
<evidence type="ECO:0000259" key="12">
    <source>
        <dbReference type="Pfam" id="PF07715"/>
    </source>
</evidence>
<evidence type="ECO:0000313" key="13">
    <source>
        <dbReference type="EMBL" id="MBB3983092.1"/>
    </source>
</evidence>
<evidence type="ECO:0000256" key="9">
    <source>
        <dbReference type="RuleBase" id="RU003357"/>
    </source>
</evidence>
<protein>
    <submittedName>
        <fullName evidence="13">Outer membrane receptor protein involved in Fe transport</fullName>
    </submittedName>
</protein>
<name>A0A7W6DHY5_9SPHN</name>
<dbReference type="InterPro" id="IPR000531">
    <property type="entry name" value="Beta-barrel_TonB"/>
</dbReference>
<comment type="similarity">
    <text evidence="8 9">Belongs to the TonB-dependent receptor family.</text>
</comment>
<keyword evidence="2 8" id="KW-0813">Transport</keyword>
<dbReference type="RefSeq" id="WP_221214377.1">
    <property type="nucleotide sequence ID" value="NZ_JACIEB010000006.1"/>
</dbReference>
<dbReference type="PANTHER" id="PTHR47234">
    <property type="match status" value="1"/>
</dbReference>
<feature type="domain" description="TonB-dependent receptor-like beta-barrel" evidence="11">
    <location>
        <begin position="429"/>
        <end position="966"/>
    </location>
</feature>
<dbReference type="InterPro" id="IPR036942">
    <property type="entry name" value="Beta-barrel_TonB_sf"/>
</dbReference>
<dbReference type="EMBL" id="JACIEB010000006">
    <property type="protein sequence ID" value="MBB3983092.1"/>
    <property type="molecule type" value="Genomic_DNA"/>
</dbReference>
<evidence type="ECO:0000256" key="2">
    <source>
        <dbReference type="ARBA" id="ARBA00022448"/>
    </source>
</evidence>
<gene>
    <name evidence="13" type="ORF">GGR44_002772</name>
</gene>
<keyword evidence="14" id="KW-1185">Reference proteome</keyword>
<feature type="signal peptide" evidence="10">
    <location>
        <begin position="1"/>
        <end position="27"/>
    </location>
</feature>
<organism evidence="13 14">
    <name type="scientific">Sphingobium fontiphilum</name>
    <dbReference type="NCBI Taxonomy" id="944425"/>
    <lineage>
        <taxon>Bacteria</taxon>
        <taxon>Pseudomonadati</taxon>
        <taxon>Pseudomonadota</taxon>
        <taxon>Alphaproteobacteria</taxon>
        <taxon>Sphingomonadales</taxon>
        <taxon>Sphingomonadaceae</taxon>
        <taxon>Sphingobium</taxon>
    </lineage>
</organism>
<evidence type="ECO:0000259" key="11">
    <source>
        <dbReference type="Pfam" id="PF00593"/>
    </source>
</evidence>
<evidence type="ECO:0000256" key="4">
    <source>
        <dbReference type="ARBA" id="ARBA00022692"/>
    </source>
</evidence>
<comment type="subcellular location">
    <subcellularLocation>
        <location evidence="1 8">Cell outer membrane</location>
        <topology evidence="1 8">Multi-pass membrane protein</topology>
    </subcellularLocation>
</comment>
<evidence type="ECO:0000313" key="14">
    <source>
        <dbReference type="Proteomes" id="UP000552757"/>
    </source>
</evidence>
<evidence type="ECO:0000256" key="3">
    <source>
        <dbReference type="ARBA" id="ARBA00022452"/>
    </source>
</evidence>
<feature type="domain" description="TonB-dependent receptor plug" evidence="12">
    <location>
        <begin position="58"/>
        <end position="172"/>
    </location>
</feature>
<reference evidence="13 14" key="1">
    <citation type="submission" date="2020-08" db="EMBL/GenBank/DDBJ databases">
        <title>Genomic Encyclopedia of Type Strains, Phase IV (KMG-IV): sequencing the most valuable type-strain genomes for metagenomic binning, comparative biology and taxonomic classification.</title>
        <authorList>
            <person name="Goeker M."/>
        </authorList>
    </citation>
    <scope>NUCLEOTIDE SEQUENCE [LARGE SCALE GENOMIC DNA]</scope>
    <source>
        <strain evidence="13 14">DSM 29348</strain>
    </source>
</reference>
<dbReference type="InterPro" id="IPR037066">
    <property type="entry name" value="Plug_dom_sf"/>
</dbReference>
<keyword evidence="4 8" id="KW-0812">Transmembrane</keyword>